<gene>
    <name evidence="2" type="ORF">VN24_00545</name>
</gene>
<dbReference type="HOGENOM" id="CLU_030006_3_5_9"/>
<sequence length="246" mass="27927">MRNPCVAHRGWSGAAPENTLSAIRLAADAPDVDWIEIDVRISRDGIPMLIHDAKLRRTTSGSGEVSKYTAQQLSKLDAGRWFSREFTGEKMPTLEQALLMASGKVRVNIELKTDGKRYPDLENKVVELLRRLNMEQNCVITSFSAEALHKVRSLSRDVTCGLIVDRWSDRLPDRLNTLGCRFLSIGYGAINKERLKRLNREGIQTMVWTLNEVRLIRKYALMDPGLMICTNHPDLWRAALRSVPQL</sequence>
<dbReference type="PATRIC" id="fig|1126833.4.peg.129"/>
<feature type="domain" description="GP-PDE" evidence="1">
    <location>
        <begin position="3"/>
        <end position="240"/>
    </location>
</feature>
<dbReference type="GO" id="GO:0006629">
    <property type="term" value="P:lipid metabolic process"/>
    <property type="evidence" value="ECO:0007669"/>
    <property type="project" value="InterPro"/>
</dbReference>
<dbReference type="AlphaFoldDB" id="A0A0D5NDS6"/>
<organism evidence="2 3">
    <name type="scientific">Paenibacillus beijingensis</name>
    <dbReference type="NCBI Taxonomy" id="1126833"/>
    <lineage>
        <taxon>Bacteria</taxon>
        <taxon>Bacillati</taxon>
        <taxon>Bacillota</taxon>
        <taxon>Bacilli</taxon>
        <taxon>Bacillales</taxon>
        <taxon>Paenibacillaceae</taxon>
        <taxon>Paenibacillus</taxon>
    </lineage>
</organism>
<dbReference type="SUPFAM" id="SSF51695">
    <property type="entry name" value="PLC-like phosphodiesterases"/>
    <property type="match status" value="1"/>
</dbReference>
<proteinExistence type="predicted"/>
<dbReference type="GO" id="GO:0008081">
    <property type="term" value="F:phosphoric diester hydrolase activity"/>
    <property type="evidence" value="ECO:0007669"/>
    <property type="project" value="InterPro"/>
</dbReference>
<name>A0A0D5NDS6_9BACL</name>
<accession>A0A0D5NDS6</accession>
<dbReference type="PANTHER" id="PTHR46211">
    <property type="entry name" value="GLYCEROPHOSPHORYL DIESTER PHOSPHODIESTERASE"/>
    <property type="match status" value="1"/>
</dbReference>
<dbReference type="EMBL" id="CP011058">
    <property type="protein sequence ID" value="AJY73391.1"/>
    <property type="molecule type" value="Genomic_DNA"/>
</dbReference>
<reference evidence="3" key="2">
    <citation type="submission" date="2015-03" db="EMBL/GenBank/DDBJ databases">
        <title>Genome sequence of Paenibacillus beijingensis strain DSM 24997T.</title>
        <authorList>
            <person name="Kwak Y."/>
            <person name="Shin J.-H."/>
        </authorList>
    </citation>
    <scope>NUCLEOTIDE SEQUENCE [LARGE SCALE GENOMIC DNA]</scope>
    <source>
        <strain evidence="3">DSM 24997</strain>
    </source>
</reference>
<dbReference type="PANTHER" id="PTHR46211:SF1">
    <property type="entry name" value="GLYCEROPHOSPHODIESTER PHOSPHODIESTERASE, CYTOPLASMIC"/>
    <property type="match status" value="1"/>
</dbReference>
<reference evidence="2 3" key="1">
    <citation type="journal article" date="2015" name="J. Biotechnol.">
        <title>Complete genome sequence of Paenibacillus beijingensis 7188(T) (=DSM 24997(T)), a novel rhizobacterium from jujube garden soil.</title>
        <authorList>
            <person name="Kwak Y."/>
            <person name="Shin J.H."/>
        </authorList>
    </citation>
    <scope>NUCLEOTIDE SEQUENCE [LARGE SCALE GENOMIC DNA]</scope>
    <source>
        <strain evidence="2 3">DSM 24997</strain>
    </source>
</reference>
<evidence type="ECO:0000313" key="2">
    <source>
        <dbReference type="EMBL" id="AJY73391.1"/>
    </source>
</evidence>
<dbReference type="RefSeq" id="WP_045668826.1">
    <property type="nucleotide sequence ID" value="NZ_CP011058.1"/>
</dbReference>
<dbReference type="OrthoDB" id="384721at2"/>
<evidence type="ECO:0000313" key="3">
    <source>
        <dbReference type="Proteomes" id="UP000032633"/>
    </source>
</evidence>
<dbReference type="KEGG" id="pbj:VN24_00545"/>
<dbReference type="Gene3D" id="3.20.20.190">
    <property type="entry name" value="Phosphatidylinositol (PI) phosphodiesterase"/>
    <property type="match status" value="1"/>
</dbReference>
<dbReference type="Proteomes" id="UP000032633">
    <property type="component" value="Chromosome"/>
</dbReference>
<protein>
    <submittedName>
        <fullName evidence="2">Glycerophosphodiester phosphodiesterase</fullName>
    </submittedName>
</protein>
<keyword evidence="3" id="KW-1185">Reference proteome</keyword>
<dbReference type="STRING" id="1126833.VN24_00545"/>
<dbReference type="Pfam" id="PF03009">
    <property type="entry name" value="GDPD"/>
    <property type="match status" value="1"/>
</dbReference>
<evidence type="ECO:0000259" key="1">
    <source>
        <dbReference type="PROSITE" id="PS51704"/>
    </source>
</evidence>
<dbReference type="PROSITE" id="PS51704">
    <property type="entry name" value="GP_PDE"/>
    <property type="match status" value="1"/>
</dbReference>
<dbReference type="InterPro" id="IPR030395">
    <property type="entry name" value="GP_PDE_dom"/>
</dbReference>
<dbReference type="InterPro" id="IPR017946">
    <property type="entry name" value="PLC-like_Pdiesterase_TIM-brl"/>
</dbReference>